<keyword evidence="3 6" id="KW-0812">Transmembrane</keyword>
<dbReference type="InterPro" id="IPR000612">
    <property type="entry name" value="PMP3"/>
</dbReference>
<dbReference type="PANTHER" id="PTHR21659">
    <property type="entry name" value="HYDROPHOBIC PROTEIN RCI2 LOW TEMPERATURE AND SALT RESPONSIVE PROTEIN LTI6 -RELATED"/>
    <property type="match status" value="1"/>
</dbReference>
<dbReference type="OrthoDB" id="2802411at2759"/>
<evidence type="ECO:0000256" key="6">
    <source>
        <dbReference type="SAM" id="Phobius"/>
    </source>
</evidence>
<comment type="subcellular location">
    <subcellularLocation>
        <location evidence="1">Membrane</location>
    </subcellularLocation>
</comment>
<evidence type="ECO:0008006" key="9">
    <source>
        <dbReference type="Google" id="ProtNLM"/>
    </source>
</evidence>
<dbReference type="AlphaFoldDB" id="A0A1W0WC58"/>
<evidence type="ECO:0000313" key="7">
    <source>
        <dbReference type="EMBL" id="OQV12789.1"/>
    </source>
</evidence>
<accession>A0A1W0WC58</accession>
<comment type="similarity">
    <text evidence="2">Belongs to the UPF0057 (PMP3) family.</text>
</comment>
<dbReference type="EMBL" id="MTYJ01000136">
    <property type="protein sequence ID" value="OQV12789.1"/>
    <property type="molecule type" value="Genomic_DNA"/>
</dbReference>
<feature type="transmembrane region" description="Helical" evidence="6">
    <location>
        <begin position="75"/>
        <end position="98"/>
    </location>
</feature>
<dbReference type="GO" id="GO:0016020">
    <property type="term" value="C:membrane"/>
    <property type="evidence" value="ECO:0007669"/>
    <property type="project" value="UniProtKB-SubCell"/>
</dbReference>
<comment type="caution">
    <text evidence="7">The sequence shown here is derived from an EMBL/GenBank/DDBJ whole genome shotgun (WGS) entry which is preliminary data.</text>
</comment>
<evidence type="ECO:0000256" key="4">
    <source>
        <dbReference type="ARBA" id="ARBA00022989"/>
    </source>
</evidence>
<dbReference type="Pfam" id="PF01679">
    <property type="entry name" value="Pmp3"/>
    <property type="match status" value="1"/>
</dbReference>
<reference evidence="8" key="1">
    <citation type="submission" date="2017-01" db="EMBL/GenBank/DDBJ databases">
        <title>Comparative genomics of anhydrobiosis in the tardigrade Hypsibius dujardini.</title>
        <authorList>
            <person name="Yoshida Y."/>
            <person name="Koutsovoulos G."/>
            <person name="Laetsch D."/>
            <person name="Stevens L."/>
            <person name="Kumar S."/>
            <person name="Horikawa D."/>
            <person name="Ishino K."/>
            <person name="Komine S."/>
            <person name="Tomita M."/>
            <person name="Blaxter M."/>
            <person name="Arakawa K."/>
        </authorList>
    </citation>
    <scope>NUCLEOTIDE SEQUENCE [LARGE SCALE GENOMIC DNA]</scope>
    <source>
        <strain evidence="8">Z151</strain>
    </source>
</reference>
<evidence type="ECO:0000313" key="8">
    <source>
        <dbReference type="Proteomes" id="UP000192578"/>
    </source>
</evidence>
<evidence type="ECO:0000256" key="2">
    <source>
        <dbReference type="ARBA" id="ARBA00009530"/>
    </source>
</evidence>
<keyword evidence="5 6" id="KW-0472">Membrane</keyword>
<feature type="transmembrane region" description="Helical" evidence="6">
    <location>
        <begin position="45"/>
        <end position="63"/>
    </location>
</feature>
<gene>
    <name evidence="7" type="ORF">BV898_12916</name>
</gene>
<protein>
    <recommendedName>
        <fullName evidence="9">Plasma membrane proteolipid 3</fullName>
    </recommendedName>
</protein>
<evidence type="ECO:0000256" key="5">
    <source>
        <dbReference type="ARBA" id="ARBA00023136"/>
    </source>
</evidence>
<evidence type="ECO:0000256" key="3">
    <source>
        <dbReference type="ARBA" id="ARBA00022692"/>
    </source>
</evidence>
<dbReference type="Proteomes" id="UP000192578">
    <property type="component" value="Unassembled WGS sequence"/>
</dbReference>
<sequence length="100" mass="11547">MHSGITPIMKIGIRIFPKEERTFRPVHNFHAVQSRSRRTKNLLKMSLREILAVVFAFLLPPIGVLLQQDGITKDFWINLLLTMLAVFPGILHALWIICKE</sequence>
<keyword evidence="8" id="KW-1185">Reference proteome</keyword>
<dbReference type="PANTHER" id="PTHR21659:SF42">
    <property type="entry name" value="UPF0057 MEMBRANE PROTEIN ZK632.10-RELATED"/>
    <property type="match status" value="1"/>
</dbReference>
<organism evidence="7 8">
    <name type="scientific">Hypsibius exemplaris</name>
    <name type="common">Freshwater tardigrade</name>
    <dbReference type="NCBI Taxonomy" id="2072580"/>
    <lineage>
        <taxon>Eukaryota</taxon>
        <taxon>Metazoa</taxon>
        <taxon>Ecdysozoa</taxon>
        <taxon>Tardigrada</taxon>
        <taxon>Eutardigrada</taxon>
        <taxon>Parachela</taxon>
        <taxon>Hypsibioidea</taxon>
        <taxon>Hypsibiidae</taxon>
        <taxon>Hypsibius</taxon>
    </lineage>
</organism>
<keyword evidence="4 6" id="KW-1133">Transmembrane helix</keyword>
<name>A0A1W0WC58_HYPEX</name>
<evidence type="ECO:0000256" key="1">
    <source>
        <dbReference type="ARBA" id="ARBA00004370"/>
    </source>
</evidence>
<proteinExistence type="inferred from homology"/>